<keyword evidence="3" id="KW-1185">Reference proteome</keyword>
<dbReference type="EMBL" id="JAXUIC010000012">
    <property type="protein sequence ID" value="KAK4559096.1"/>
    <property type="molecule type" value="Genomic_DNA"/>
</dbReference>
<evidence type="ECO:0000313" key="2">
    <source>
        <dbReference type="EMBL" id="KAK4559096.1"/>
    </source>
</evidence>
<evidence type="ECO:0000313" key="3">
    <source>
        <dbReference type="Proteomes" id="UP001324115"/>
    </source>
</evidence>
<feature type="compositionally biased region" description="Pro residues" evidence="1">
    <location>
        <begin position="18"/>
        <end position="32"/>
    </location>
</feature>
<reference evidence="2 3" key="1">
    <citation type="journal article" date="2023" name="G3 (Bethesda)">
        <title>A haplotype-resolved chromosome-scale genome for Quercus rubra L. provides insights into the genetics of adaptive traits for red oak species.</title>
        <authorList>
            <person name="Kapoor B."/>
            <person name="Jenkins J."/>
            <person name="Schmutz J."/>
            <person name="Zhebentyayeva T."/>
            <person name="Kuelheim C."/>
            <person name="Coggeshall M."/>
            <person name="Heim C."/>
            <person name="Lasky J.R."/>
            <person name="Leites L."/>
            <person name="Islam-Faridi N."/>
            <person name="Romero-Severson J."/>
            <person name="DeLeo V.L."/>
            <person name="Lucas S.M."/>
            <person name="Lazic D."/>
            <person name="Gailing O."/>
            <person name="Carlson J."/>
            <person name="Staton M."/>
        </authorList>
    </citation>
    <scope>NUCLEOTIDE SEQUENCE [LARGE SCALE GENOMIC DNA]</scope>
    <source>
        <strain evidence="2">Pseudo-F2</strain>
    </source>
</reference>
<gene>
    <name evidence="2" type="ORF">RGQ29_008373</name>
</gene>
<name>A0AAN7E0F8_QUERU</name>
<sequence>MANNEPKVEEEDGVLYPKNPPSPPPPIFPPPPFIPENQTRLAYSPTTDSKHLFTLNNAPPSRWHDKIFSMYSWCIAKFQAPNATVPQIIAKFVARITGRLREWWINLGEYRQRQAA</sequence>
<protein>
    <submittedName>
        <fullName evidence="2">Uncharacterized protein</fullName>
    </submittedName>
</protein>
<comment type="caution">
    <text evidence="2">The sequence shown here is derived from an EMBL/GenBank/DDBJ whole genome shotgun (WGS) entry which is preliminary data.</text>
</comment>
<dbReference type="Proteomes" id="UP001324115">
    <property type="component" value="Unassembled WGS sequence"/>
</dbReference>
<feature type="region of interest" description="Disordered" evidence="1">
    <location>
        <begin position="1"/>
        <end position="32"/>
    </location>
</feature>
<organism evidence="2 3">
    <name type="scientific">Quercus rubra</name>
    <name type="common">Northern red oak</name>
    <name type="synonym">Quercus borealis</name>
    <dbReference type="NCBI Taxonomy" id="3512"/>
    <lineage>
        <taxon>Eukaryota</taxon>
        <taxon>Viridiplantae</taxon>
        <taxon>Streptophyta</taxon>
        <taxon>Embryophyta</taxon>
        <taxon>Tracheophyta</taxon>
        <taxon>Spermatophyta</taxon>
        <taxon>Magnoliopsida</taxon>
        <taxon>eudicotyledons</taxon>
        <taxon>Gunneridae</taxon>
        <taxon>Pentapetalae</taxon>
        <taxon>rosids</taxon>
        <taxon>fabids</taxon>
        <taxon>Fagales</taxon>
        <taxon>Fagaceae</taxon>
        <taxon>Quercus</taxon>
    </lineage>
</organism>
<dbReference type="AlphaFoldDB" id="A0AAN7E0F8"/>
<proteinExistence type="predicted"/>
<accession>A0AAN7E0F8</accession>
<evidence type="ECO:0000256" key="1">
    <source>
        <dbReference type="SAM" id="MobiDB-lite"/>
    </source>
</evidence>